<dbReference type="AlphaFoldDB" id="A0AA88SUE7"/>
<dbReference type="Proteomes" id="UP001187315">
    <property type="component" value="Unassembled WGS sequence"/>
</dbReference>
<reference evidence="1" key="1">
    <citation type="submission" date="2023-08" db="EMBL/GenBank/DDBJ databases">
        <title>Pelteobagrus vachellii genome.</title>
        <authorList>
            <person name="Liu H."/>
        </authorList>
    </citation>
    <scope>NUCLEOTIDE SEQUENCE</scope>
    <source>
        <strain evidence="1">PRFRI_2022a</strain>
        <tissue evidence="1">Muscle</tissue>
    </source>
</reference>
<name>A0AA88SUE7_TACVA</name>
<accession>A0AA88SUE7</accession>
<keyword evidence="2" id="KW-1185">Reference proteome</keyword>
<protein>
    <submittedName>
        <fullName evidence="1">Uncharacterized protein</fullName>
    </submittedName>
</protein>
<proteinExistence type="predicted"/>
<gene>
    <name evidence="1" type="ORF">Q7C36_009223</name>
</gene>
<comment type="caution">
    <text evidence="1">The sequence shown here is derived from an EMBL/GenBank/DDBJ whole genome shotgun (WGS) entry which is preliminary data.</text>
</comment>
<organism evidence="1 2">
    <name type="scientific">Tachysurus vachellii</name>
    <name type="common">Darkbarbel catfish</name>
    <name type="synonym">Pelteobagrus vachellii</name>
    <dbReference type="NCBI Taxonomy" id="175792"/>
    <lineage>
        <taxon>Eukaryota</taxon>
        <taxon>Metazoa</taxon>
        <taxon>Chordata</taxon>
        <taxon>Craniata</taxon>
        <taxon>Vertebrata</taxon>
        <taxon>Euteleostomi</taxon>
        <taxon>Actinopterygii</taxon>
        <taxon>Neopterygii</taxon>
        <taxon>Teleostei</taxon>
        <taxon>Ostariophysi</taxon>
        <taxon>Siluriformes</taxon>
        <taxon>Bagridae</taxon>
        <taxon>Tachysurus</taxon>
    </lineage>
</organism>
<dbReference type="EMBL" id="JAVHJS010000008">
    <property type="protein sequence ID" value="KAK2850440.1"/>
    <property type="molecule type" value="Genomic_DNA"/>
</dbReference>
<evidence type="ECO:0000313" key="1">
    <source>
        <dbReference type="EMBL" id="KAK2850440.1"/>
    </source>
</evidence>
<evidence type="ECO:0000313" key="2">
    <source>
        <dbReference type="Proteomes" id="UP001187315"/>
    </source>
</evidence>
<sequence length="107" mass="11910">MSMSSHYFRSGADLDLKGCWILVAPSGVKGLRVSFRALARWGRLASPGNVIPACEVACEWQGLPLEGKNEMQILSCDFSNPLDQILLCRKEISHCRISSNKKLNLKF</sequence>